<gene>
    <name evidence="2" type="ORF">PIB30_078482</name>
</gene>
<feature type="compositionally biased region" description="Basic and acidic residues" evidence="1">
    <location>
        <begin position="75"/>
        <end position="90"/>
    </location>
</feature>
<proteinExistence type="predicted"/>
<comment type="caution">
    <text evidence="2">The sequence shown here is derived from an EMBL/GenBank/DDBJ whole genome shotgun (WGS) entry which is preliminary data.</text>
</comment>
<reference evidence="2 3" key="1">
    <citation type="journal article" date="2023" name="Plants (Basel)">
        <title>Bridging the Gap: Combining Genomics and Transcriptomics Approaches to Understand Stylosanthes scabra, an Orphan Legume from the Brazilian Caatinga.</title>
        <authorList>
            <person name="Ferreira-Neto J.R.C."/>
            <person name="da Silva M.D."/>
            <person name="Binneck E."/>
            <person name="de Melo N.F."/>
            <person name="da Silva R.H."/>
            <person name="de Melo A.L.T.M."/>
            <person name="Pandolfi V."/>
            <person name="Bustamante F.O."/>
            <person name="Brasileiro-Vidal A.C."/>
            <person name="Benko-Iseppon A.M."/>
        </authorList>
    </citation>
    <scope>NUCLEOTIDE SEQUENCE [LARGE SCALE GENOMIC DNA]</scope>
    <source>
        <tissue evidence="2">Leaves</tissue>
    </source>
</reference>
<protein>
    <submittedName>
        <fullName evidence="2">Uncharacterized protein</fullName>
    </submittedName>
</protein>
<keyword evidence="3" id="KW-1185">Reference proteome</keyword>
<dbReference type="EMBL" id="JASCZI010242741">
    <property type="protein sequence ID" value="MED6211949.1"/>
    <property type="molecule type" value="Genomic_DNA"/>
</dbReference>
<name>A0ABU6YRM9_9FABA</name>
<feature type="compositionally biased region" description="Polar residues" evidence="1">
    <location>
        <begin position="48"/>
        <end position="57"/>
    </location>
</feature>
<sequence>MVGGIIQTLDGVVKEIKDKGLTTISSDNQHLLCNLLLLKNLLNWSERPSNTFPSDTIPNPREECKTVKLRSGKTVRTEPKDKELAEDSSHQHSQPQQQEIANFSPLSEK</sequence>
<organism evidence="2 3">
    <name type="scientific">Stylosanthes scabra</name>
    <dbReference type="NCBI Taxonomy" id="79078"/>
    <lineage>
        <taxon>Eukaryota</taxon>
        <taxon>Viridiplantae</taxon>
        <taxon>Streptophyta</taxon>
        <taxon>Embryophyta</taxon>
        <taxon>Tracheophyta</taxon>
        <taxon>Spermatophyta</taxon>
        <taxon>Magnoliopsida</taxon>
        <taxon>eudicotyledons</taxon>
        <taxon>Gunneridae</taxon>
        <taxon>Pentapetalae</taxon>
        <taxon>rosids</taxon>
        <taxon>fabids</taxon>
        <taxon>Fabales</taxon>
        <taxon>Fabaceae</taxon>
        <taxon>Papilionoideae</taxon>
        <taxon>50 kb inversion clade</taxon>
        <taxon>dalbergioids sensu lato</taxon>
        <taxon>Dalbergieae</taxon>
        <taxon>Pterocarpus clade</taxon>
        <taxon>Stylosanthes</taxon>
    </lineage>
</organism>
<feature type="compositionally biased region" description="Polar residues" evidence="1">
    <location>
        <begin position="99"/>
        <end position="109"/>
    </location>
</feature>
<evidence type="ECO:0000256" key="1">
    <source>
        <dbReference type="SAM" id="MobiDB-lite"/>
    </source>
</evidence>
<dbReference type="Proteomes" id="UP001341840">
    <property type="component" value="Unassembled WGS sequence"/>
</dbReference>
<evidence type="ECO:0000313" key="2">
    <source>
        <dbReference type="EMBL" id="MED6211949.1"/>
    </source>
</evidence>
<evidence type="ECO:0000313" key="3">
    <source>
        <dbReference type="Proteomes" id="UP001341840"/>
    </source>
</evidence>
<feature type="region of interest" description="Disordered" evidence="1">
    <location>
        <begin position="48"/>
        <end position="109"/>
    </location>
</feature>
<accession>A0ABU6YRM9</accession>